<evidence type="ECO:0000313" key="3">
    <source>
        <dbReference type="Proteomes" id="UP000008142"/>
    </source>
</evidence>
<feature type="compositionally biased region" description="Polar residues" evidence="1">
    <location>
        <begin position="91"/>
        <end position="111"/>
    </location>
</feature>
<accession>F0UPG1</accession>
<dbReference type="OMA" id="CKAGENP"/>
<feature type="region of interest" description="Disordered" evidence="1">
    <location>
        <begin position="85"/>
        <end position="134"/>
    </location>
</feature>
<sequence>MGGSSPRRRRSTNANNQLAWETPAILSLNLPLCPAAPPPRRPQRMSLLEGECKAGENPISKDSISYQETDSRGRVVVVASQDGSGVCGAQGSASRSRVDTTQGTPPKSNFHNDGLQPSPFCFSLQPAAQQELRP</sequence>
<protein>
    <submittedName>
        <fullName evidence="2">Predicted protein</fullName>
    </submittedName>
</protein>
<dbReference type="AlphaFoldDB" id="F0UPG1"/>
<reference evidence="3" key="1">
    <citation type="submission" date="2008-07" db="EMBL/GenBank/DDBJ databases">
        <title>Annotation of Ajellomyces capsulatus strain H88.</title>
        <authorList>
            <person name="Champion M."/>
            <person name="Cuomo C."/>
            <person name="Ma L.-J."/>
            <person name="Henn M.R."/>
            <person name="Sil A."/>
            <person name="Goldman B."/>
            <person name="Young S.K."/>
            <person name="Kodira C.D."/>
            <person name="Zeng Q."/>
            <person name="Koehrsen M."/>
            <person name="Alvarado L."/>
            <person name="Berlin A."/>
            <person name="Borenstein D."/>
            <person name="Chen Z."/>
            <person name="Engels R."/>
            <person name="Freedman E."/>
            <person name="Gellesch M."/>
            <person name="Goldberg J."/>
            <person name="Griggs A."/>
            <person name="Gujja S."/>
            <person name="Heiman D."/>
            <person name="Hepburn T."/>
            <person name="Howarth C."/>
            <person name="Jen D."/>
            <person name="Larson L."/>
            <person name="Lewis B."/>
            <person name="Mehta T."/>
            <person name="Park D."/>
            <person name="Pearson M."/>
            <person name="Roberts A."/>
            <person name="Saif S."/>
            <person name="Shea T."/>
            <person name="Shenoy N."/>
            <person name="Sisk P."/>
            <person name="Stolte C."/>
            <person name="Sykes S."/>
            <person name="Walk T."/>
            <person name="White J."/>
            <person name="Yandava C."/>
            <person name="Klein B."/>
            <person name="McEwen J.G."/>
            <person name="Puccia R."/>
            <person name="Goldman G.H."/>
            <person name="Felipe M.S."/>
            <person name="Nino-Vega G."/>
            <person name="San-Blas G."/>
            <person name="Taylor J."/>
            <person name="Mendoza L."/>
            <person name="Galagan J."/>
            <person name="Nusbaum C."/>
            <person name="Birren B."/>
        </authorList>
    </citation>
    <scope>NUCLEOTIDE SEQUENCE [LARGE SCALE GENOMIC DNA]</scope>
    <source>
        <strain evidence="3">H88</strain>
    </source>
</reference>
<proteinExistence type="predicted"/>
<organism evidence="3">
    <name type="scientific">Ajellomyces capsulatus (strain H88)</name>
    <name type="common">Darling's disease fungus</name>
    <name type="synonym">Histoplasma capsulatum</name>
    <dbReference type="NCBI Taxonomy" id="544711"/>
    <lineage>
        <taxon>Eukaryota</taxon>
        <taxon>Fungi</taxon>
        <taxon>Dikarya</taxon>
        <taxon>Ascomycota</taxon>
        <taxon>Pezizomycotina</taxon>
        <taxon>Eurotiomycetes</taxon>
        <taxon>Eurotiomycetidae</taxon>
        <taxon>Onygenales</taxon>
        <taxon>Ajellomycetaceae</taxon>
        <taxon>Histoplasma</taxon>
    </lineage>
</organism>
<evidence type="ECO:0000313" key="2">
    <source>
        <dbReference type="EMBL" id="EGC46967.1"/>
    </source>
</evidence>
<dbReference type="Proteomes" id="UP000008142">
    <property type="component" value="Unassembled WGS sequence"/>
</dbReference>
<dbReference type="EMBL" id="DS990640">
    <property type="protein sequence ID" value="EGC46967.1"/>
    <property type="molecule type" value="Genomic_DNA"/>
</dbReference>
<name>F0UPG1_AJEC8</name>
<evidence type="ECO:0000256" key="1">
    <source>
        <dbReference type="SAM" id="MobiDB-lite"/>
    </source>
</evidence>
<dbReference type="HOGENOM" id="CLU_1895569_0_0_1"/>
<gene>
    <name evidence="2" type="ORF">HCEG_06182</name>
</gene>